<reference evidence="1 2" key="1">
    <citation type="submission" date="2019-08" db="EMBL/GenBank/DDBJ databases">
        <title>Draft genome sequences of two oriental melons (Cucumis melo L. var makuwa).</title>
        <authorList>
            <person name="Kwon S.-Y."/>
        </authorList>
    </citation>
    <scope>NUCLEOTIDE SEQUENCE [LARGE SCALE GENOMIC DNA]</scope>
    <source>
        <strain evidence="2">cv. SW 3</strain>
        <tissue evidence="1">Leaf</tissue>
    </source>
</reference>
<dbReference type="Proteomes" id="UP000321393">
    <property type="component" value="Unassembled WGS sequence"/>
</dbReference>
<accession>A0A5A7THK8</accession>
<sequence>MLSLFITCPSDPRPFLPLVEQAVESSTSDRVRCEPSLHFLPKVTLEFRSFTAGAVEANSPLLGWIRLDAVLNENLATFQDTRYELCHGGTKGLEISWVDCVYAVERCCMVSFGIPRLIYVSFGITRLICASFGITRLISVSFGITRLICASFEITRLICVSFGITKLICASFGITRLMCAFYETTRLFMYDKGMVRGRPAKGKKDA</sequence>
<protein>
    <submittedName>
        <fullName evidence="1">Uncharacterized protein</fullName>
    </submittedName>
</protein>
<comment type="caution">
    <text evidence="1">The sequence shown here is derived from an EMBL/GenBank/DDBJ whole genome shotgun (WGS) entry which is preliminary data.</text>
</comment>
<proteinExistence type="predicted"/>
<dbReference type="AlphaFoldDB" id="A0A5A7THK8"/>
<gene>
    <name evidence="1" type="ORF">E6C27_scaffold93G00010</name>
</gene>
<name>A0A5A7THK8_CUCMM</name>
<evidence type="ECO:0000313" key="2">
    <source>
        <dbReference type="Proteomes" id="UP000321393"/>
    </source>
</evidence>
<evidence type="ECO:0000313" key="1">
    <source>
        <dbReference type="EMBL" id="KAA0041546.1"/>
    </source>
</evidence>
<dbReference type="EMBL" id="SSTE01016484">
    <property type="protein sequence ID" value="KAA0041546.1"/>
    <property type="molecule type" value="Genomic_DNA"/>
</dbReference>
<organism evidence="1 2">
    <name type="scientific">Cucumis melo var. makuwa</name>
    <name type="common">Oriental melon</name>
    <dbReference type="NCBI Taxonomy" id="1194695"/>
    <lineage>
        <taxon>Eukaryota</taxon>
        <taxon>Viridiplantae</taxon>
        <taxon>Streptophyta</taxon>
        <taxon>Embryophyta</taxon>
        <taxon>Tracheophyta</taxon>
        <taxon>Spermatophyta</taxon>
        <taxon>Magnoliopsida</taxon>
        <taxon>eudicotyledons</taxon>
        <taxon>Gunneridae</taxon>
        <taxon>Pentapetalae</taxon>
        <taxon>rosids</taxon>
        <taxon>fabids</taxon>
        <taxon>Cucurbitales</taxon>
        <taxon>Cucurbitaceae</taxon>
        <taxon>Benincaseae</taxon>
        <taxon>Cucumis</taxon>
    </lineage>
</organism>